<dbReference type="PANTHER" id="PTHR10210">
    <property type="entry name" value="RIBOSE-PHOSPHATE DIPHOSPHOKINASE FAMILY MEMBER"/>
    <property type="match status" value="1"/>
</dbReference>
<dbReference type="InterPro" id="IPR029057">
    <property type="entry name" value="PRTase-like"/>
</dbReference>
<protein>
    <submittedName>
        <fullName evidence="3">Ribose-phosphate pyrophosphokinase</fullName>
        <ecNumber evidence="3">2.7.6.1</ecNumber>
    </submittedName>
</protein>
<dbReference type="InterPro" id="IPR000836">
    <property type="entry name" value="PRTase_dom"/>
</dbReference>
<comment type="caution">
    <text evidence="3">The sequence shown here is derived from an EMBL/GenBank/DDBJ whole genome shotgun (WGS) entry which is preliminary data.</text>
</comment>
<accession>A0A7Y9ITN3</accession>
<dbReference type="InterPro" id="IPR029099">
    <property type="entry name" value="Pribosyltran_N"/>
</dbReference>
<dbReference type="GO" id="GO:0006164">
    <property type="term" value="P:purine nucleotide biosynthetic process"/>
    <property type="evidence" value="ECO:0007669"/>
    <property type="project" value="TreeGrafter"/>
</dbReference>
<name>A0A7Y9ITN3_9BURK</name>
<dbReference type="CDD" id="cd06223">
    <property type="entry name" value="PRTases_typeI"/>
    <property type="match status" value="1"/>
</dbReference>
<dbReference type="GO" id="GO:0002189">
    <property type="term" value="C:ribose phosphate diphosphokinase complex"/>
    <property type="evidence" value="ECO:0007669"/>
    <property type="project" value="TreeGrafter"/>
</dbReference>
<dbReference type="GO" id="GO:0005737">
    <property type="term" value="C:cytoplasm"/>
    <property type="evidence" value="ECO:0007669"/>
    <property type="project" value="TreeGrafter"/>
</dbReference>
<gene>
    <name evidence="3" type="ORF">FHW18_002092</name>
</gene>
<dbReference type="EC" id="2.7.6.1" evidence="3"/>
<keyword evidence="1" id="KW-0545">Nucleotide biosynthesis</keyword>
<dbReference type="GO" id="GO:0000287">
    <property type="term" value="F:magnesium ion binding"/>
    <property type="evidence" value="ECO:0007669"/>
    <property type="project" value="InterPro"/>
</dbReference>
<keyword evidence="3" id="KW-0808">Transferase</keyword>
<dbReference type="Proteomes" id="UP000542125">
    <property type="component" value="Unassembled WGS sequence"/>
</dbReference>
<evidence type="ECO:0000313" key="4">
    <source>
        <dbReference type="Proteomes" id="UP000542125"/>
    </source>
</evidence>
<dbReference type="Pfam" id="PF13793">
    <property type="entry name" value="Pribosyltran_N"/>
    <property type="match status" value="1"/>
</dbReference>
<evidence type="ECO:0000256" key="1">
    <source>
        <dbReference type="ARBA" id="ARBA00022727"/>
    </source>
</evidence>
<dbReference type="Gene3D" id="3.40.50.2020">
    <property type="match status" value="2"/>
</dbReference>
<reference evidence="3 4" key="1">
    <citation type="submission" date="2020-07" db="EMBL/GenBank/DDBJ databases">
        <title>Genomic Encyclopedia of Type Strains, Phase IV (KMG-V): Genome sequencing to study the core and pangenomes of soil and plant-associated prokaryotes.</title>
        <authorList>
            <person name="Whitman W."/>
        </authorList>
    </citation>
    <scope>NUCLEOTIDE SEQUENCE [LARGE SCALE GENOMIC DNA]</scope>
    <source>
        <strain evidence="3 4">SAS40</strain>
    </source>
</reference>
<dbReference type="SMART" id="SM01400">
    <property type="entry name" value="Pribosyltran_N"/>
    <property type="match status" value="1"/>
</dbReference>
<sequence>MTDFSRISLRYRDAANAPVAIPMRFLTFPGGEQHVWLDGDIAGEGRTYSIDARIYSSAAVMNLLLVNDALRRLVGPRAGVELVLPYLPYARQDRVTTAGEPLSVKVFSALINAMKLDRVVICDPHSLAGPALLDNVQVMEVGNYVQAVIGRMVARGPIALVAPDAGAHKRVEALGQAFSLPVVFCGKTRDARTGRLSRPYVEGDVPALPLLVVDDICDGGGTFAALAPVLRQYTDQPISLYVTHGLLTKGLAPLRDYARIYTAFPRDEAQWSESGGLYCADPAQARDVSIPEPGRSHICTTKS</sequence>
<evidence type="ECO:0000259" key="2">
    <source>
        <dbReference type="Pfam" id="PF13793"/>
    </source>
</evidence>
<dbReference type="InterPro" id="IPR005946">
    <property type="entry name" value="Rib-P_diPkinase"/>
</dbReference>
<dbReference type="PANTHER" id="PTHR10210:SF41">
    <property type="entry name" value="RIBOSE-PHOSPHATE PYROPHOSPHOKINASE 1, CHLOROPLASTIC"/>
    <property type="match status" value="1"/>
</dbReference>
<keyword evidence="3" id="KW-0418">Kinase</keyword>
<dbReference type="SUPFAM" id="SSF53271">
    <property type="entry name" value="PRTase-like"/>
    <property type="match status" value="1"/>
</dbReference>
<dbReference type="AlphaFoldDB" id="A0A7Y9ITN3"/>
<organism evidence="3 4">
    <name type="scientific">Pigmentiphaga litoralis</name>
    <dbReference type="NCBI Taxonomy" id="516702"/>
    <lineage>
        <taxon>Bacteria</taxon>
        <taxon>Pseudomonadati</taxon>
        <taxon>Pseudomonadota</taxon>
        <taxon>Betaproteobacteria</taxon>
        <taxon>Burkholderiales</taxon>
        <taxon>Alcaligenaceae</taxon>
        <taxon>Pigmentiphaga</taxon>
    </lineage>
</organism>
<proteinExistence type="predicted"/>
<keyword evidence="4" id="KW-1185">Reference proteome</keyword>
<evidence type="ECO:0000313" key="3">
    <source>
        <dbReference type="EMBL" id="NYE82821.1"/>
    </source>
</evidence>
<dbReference type="EMBL" id="JACBYR010000001">
    <property type="protein sequence ID" value="NYE82821.1"/>
    <property type="molecule type" value="Genomic_DNA"/>
</dbReference>
<feature type="domain" description="Ribose-phosphate pyrophosphokinase N-terminal" evidence="2">
    <location>
        <begin position="27"/>
        <end position="113"/>
    </location>
</feature>
<dbReference type="RefSeq" id="WP_179586002.1">
    <property type="nucleotide sequence ID" value="NZ_JACBYR010000001.1"/>
</dbReference>
<dbReference type="GO" id="GO:0006015">
    <property type="term" value="P:5-phosphoribose 1-diphosphate biosynthetic process"/>
    <property type="evidence" value="ECO:0007669"/>
    <property type="project" value="TreeGrafter"/>
</dbReference>
<dbReference type="NCBIfam" id="TIGR01251">
    <property type="entry name" value="ribP_PPkin"/>
    <property type="match status" value="1"/>
</dbReference>
<dbReference type="GO" id="GO:0004749">
    <property type="term" value="F:ribose phosphate diphosphokinase activity"/>
    <property type="evidence" value="ECO:0007669"/>
    <property type="project" value="UniProtKB-EC"/>
</dbReference>
<dbReference type="GO" id="GO:0016301">
    <property type="term" value="F:kinase activity"/>
    <property type="evidence" value="ECO:0007669"/>
    <property type="project" value="UniProtKB-KW"/>
</dbReference>